<feature type="compositionally biased region" description="Basic and acidic residues" evidence="5">
    <location>
        <begin position="1790"/>
        <end position="1831"/>
    </location>
</feature>
<dbReference type="RefSeq" id="XP_050941549.1">
    <property type="nucleotide sequence ID" value="XM_051085592.1"/>
</dbReference>
<feature type="compositionally biased region" description="Basic and acidic residues" evidence="5">
    <location>
        <begin position="1841"/>
        <end position="1851"/>
    </location>
</feature>
<feature type="coiled-coil region" evidence="4">
    <location>
        <begin position="977"/>
        <end position="1152"/>
    </location>
</feature>
<organism evidence="9 10">
    <name type="scientific">Cucumis melo</name>
    <name type="common">Muskmelon</name>
    <dbReference type="NCBI Taxonomy" id="3656"/>
    <lineage>
        <taxon>Eukaryota</taxon>
        <taxon>Viridiplantae</taxon>
        <taxon>Streptophyta</taxon>
        <taxon>Embryophyta</taxon>
        <taxon>Tracheophyta</taxon>
        <taxon>Spermatophyta</taxon>
        <taxon>Magnoliopsida</taxon>
        <taxon>eudicotyledons</taxon>
        <taxon>Gunneridae</taxon>
        <taxon>Pentapetalae</taxon>
        <taxon>rosids</taxon>
        <taxon>fabids</taxon>
        <taxon>Cucurbitales</taxon>
        <taxon>Cucurbitaceae</taxon>
        <taxon>Benincaseae</taxon>
        <taxon>Cucumis</taxon>
    </lineage>
</organism>
<keyword evidence="9" id="KW-1185">Reference proteome</keyword>
<reference evidence="9" key="1">
    <citation type="submission" date="2025-05" db="UniProtKB">
        <authorList>
            <consortium name="RefSeq"/>
        </authorList>
    </citation>
    <scope>NUCLEOTIDE SEQUENCE [LARGE SCALE GENOMIC DNA]</scope>
</reference>
<evidence type="ECO:0000259" key="7">
    <source>
        <dbReference type="Pfam" id="PF25481"/>
    </source>
</evidence>
<dbReference type="Proteomes" id="UP001652600">
    <property type="component" value="Chromosome 1"/>
</dbReference>
<feature type="compositionally biased region" description="Acidic residues" evidence="5">
    <location>
        <begin position="1928"/>
        <end position="1940"/>
    </location>
</feature>
<comment type="subcellular location">
    <subcellularLocation>
        <location evidence="1">Nucleus</location>
    </subcellularLocation>
</comment>
<feature type="region of interest" description="Disordered" evidence="5">
    <location>
        <begin position="1642"/>
        <end position="1731"/>
    </location>
</feature>
<dbReference type="Pfam" id="PF25481">
    <property type="entry name" value="Nucleoprot-TPR"/>
    <property type="match status" value="1"/>
</dbReference>
<feature type="coiled-coil region" evidence="4">
    <location>
        <begin position="899"/>
        <end position="951"/>
    </location>
</feature>
<feature type="domain" description="Nucleoprotein TPR/MLP1-2" evidence="6">
    <location>
        <begin position="1029"/>
        <end position="1155"/>
    </location>
</feature>
<dbReference type="InterPro" id="IPR012929">
    <property type="entry name" value="Nucleoprot-TPR/MLP1-2_dom"/>
</dbReference>
<proteinExistence type="predicted"/>
<feature type="compositionally biased region" description="Low complexity" evidence="5">
    <location>
        <begin position="1990"/>
        <end position="2000"/>
    </location>
</feature>
<feature type="compositionally biased region" description="Polar residues" evidence="5">
    <location>
        <begin position="1958"/>
        <end position="1970"/>
    </location>
</feature>
<gene>
    <name evidence="10" type="primary">LOC103489776</name>
</gene>
<dbReference type="InterPro" id="IPR057577">
    <property type="entry name" value="Nucleoprot-TPR/MLP1_dom"/>
</dbReference>
<dbReference type="PANTHER" id="PTHR18898:SF2">
    <property type="entry name" value="NUCLEOPROTEIN TPR"/>
    <property type="match status" value="1"/>
</dbReference>
<dbReference type="Pfam" id="PF25785">
    <property type="entry name" value="TPR"/>
    <property type="match status" value="1"/>
</dbReference>
<evidence type="ECO:0000259" key="8">
    <source>
        <dbReference type="Pfam" id="PF25785"/>
    </source>
</evidence>
<feature type="region of interest" description="Disordered" evidence="5">
    <location>
        <begin position="1751"/>
        <end position="1772"/>
    </location>
</feature>
<reference evidence="10" key="2">
    <citation type="submission" date="2025-08" db="UniProtKB">
        <authorList>
            <consortium name="RefSeq"/>
        </authorList>
    </citation>
    <scope>IDENTIFICATION</scope>
    <source>
        <tissue evidence="10">Stem</tissue>
    </source>
</reference>
<evidence type="ECO:0000256" key="5">
    <source>
        <dbReference type="SAM" id="MobiDB-lite"/>
    </source>
</evidence>
<feature type="domain" description="Nucleoprotein TPR/MPL1" evidence="7">
    <location>
        <begin position="172"/>
        <end position="250"/>
    </location>
</feature>
<keyword evidence="3" id="KW-0539">Nucleus</keyword>
<evidence type="ECO:0000259" key="6">
    <source>
        <dbReference type="Pfam" id="PF07926"/>
    </source>
</evidence>
<feature type="coiled-coil region" evidence="4">
    <location>
        <begin position="447"/>
        <end position="512"/>
    </location>
</feature>
<evidence type="ECO:0000256" key="3">
    <source>
        <dbReference type="ARBA" id="ARBA00023242"/>
    </source>
</evidence>
<evidence type="ECO:0000313" key="9">
    <source>
        <dbReference type="Proteomes" id="UP001652600"/>
    </source>
</evidence>
<feature type="compositionally biased region" description="Basic residues" evidence="5">
    <location>
        <begin position="1658"/>
        <end position="1667"/>
    </location>
</feature>
<evidence type="ECO:0000313" key="10">
    <source>
        <dbReference type="RefSeq" id="XP_050941549.1"/>
    </source>
</evidence>
<feature type="coiled-coil region" evidence="4">
    <location>
        <begin position="758"/>
        <end position="866"/>
    </location>
</feature>
<feature type="domain" description="NUA/TPR/MLP1-2-like" evidence="8">
    <location>
        <begin position="492"/>
        <end position="598"/>
    </location>
</feature>
<evidence type="ECO:0000256" key="4">
    <source>
        <dbReference type="SAM" id="Coils"/>
    </source>
</evidence>
<feature type="coiled-coil region" evidence="4">
    <location>
        <begin position="688"/>
        <end position="722"/>
    </location>
</feature>
<dbReference type="Pfam" id="PF07926">
    <property type="entry name" value="TPR_MLP1_2"/>
    <property type="match status" value="1"/>
</dbReference>
<name>A0ABM3KUU6_CUCME</name>
<feature type="compositionally biased region" description="Basic and acidic residues" evidence="5">
    <location>
        <begin position="1642"/>
        <end position="1657"/>
    </location>
</feature>
<feature type="region of interest" description="Disordered" evidence="5">
    <location>
        <begin position="1789"/>
        <end position="2057"/>
    </location>
</feature>
<dbReference type="InterPro" id="IPR057974">
    <property type="entry name" value="NUA/TPR/MLP1-2-like_dom"/>
</dbReference>
<feature type="coiled-coil region" evidence="4">
    <location>
        <begin position="1251"/>
        <end position="1558"/>
    </location>
</feature>
<protein>
    <submittedName>
        <fullName evidence="10">Nuclear-pore anchor-like isoform X3</fullName>
    </submittedName>
</protein>
<keyword evidence="2 4" id="KW-0175">Coiled coil</keyword>
<dbReference type="PANTHER" id="PTHR18898">
    <property type="entry name" value="NUCLEOPROTEIN TPR-RELATED"/>
    <property type="match status" value="1"/>
</dbReference>
<feature type="coiled-coil region" evidence="4">
    <location>
        <begin position="300"/>
        <end position="359"/>
    </location>
</feature>
<accession>A0ABM3KUU6</accession>
<evidence type="ECO:0000256" key="2">
    <source>
        <dbReference type="ARBA" id="ARBA00023054"/>
    </source>
</evidence>
<evidence type="ECO:0000256" key="1">
    <source>
        <dbReference type="ARBA" id="ARBA00004123"/>
    </source>
</evidence>
<feature type="compositionally biased region" description="Polar residues" evidence="5">
    <location>
        <begin position="1757"/>
        <end position="1767"/>
    </location>
</feature>
<sequence>MAHLFISDEEFSRHSDDAAFLAEKADVFIQGLRSELETVRAQADAASITAEQTCSLLDQKFLSLSAEFSDLQSQNAQLQTTLELRLSELAEVKSQKHQLNLLSIGKDGEIERLNTELSELHKSKRQLMKLIEHKDLEISEKDSTIKSYLDKIVNLSETAAQREARISEVDMELVRSRAEFARLTQEKELIERHNVWLNDELTAKVGSVVELRRLHSDTEAELSAKLRDVERQLDECSSSLKWNKDGVKELEMKLASAQEELCSSRRMAAENEERLSAEISTVNKLVELYKESSEEWSKKATELEGVVKALETHLNQIESDYKEKLVKEESQRNHLEEEATNLKVKLEKCEAEIELSRKKNELTLFPLGSFSPDILINPKENSDVVGGNHNFDPRVPVGVSGTALAASLLRDGWSLAKMYAKYQETVDALRHEQMGRKDAEAVLQKVLYELEDKAEVILEERAEHERMIESYSLLNQKLQNSISEQEILEKTLQELKADLKRHERDYLLIHRENIDLSRQVTILLKECRDVQLRCGYEGNDVPENLSIPTPFEINMESDADRVISEYLLTFKDINGLVEQNVQLRSLVRKLSVQLQDTELDFKEKLEAELKRKTQEAASRVEAVLQKVEEQGQMIESLHASVAMYKRLYEEEHKRNLPLSLSAGVALDFGRKELEFVSEDSQEARKADQKQAAKRIRYLEEELEKSRSEVNFVRAECNKFELEIGFAKEKLDSFMKEFEQQRVEMNGVLARNVEFSQLIVDYQRKLREVSESLHSADEQSRKLSIEVSVLKSEKDLLSNAEKRAQDEIQKLSERLFRVQASLDTIRSVEEVHEEVRVVERRKLEEHAKQLEREWAEAKKELQEERDNVRTLTLDREKTLKNAMSHVEEMGKELANALHATAAAEARAAVAEAKLSDLEKKISASDNQVATDLRRAEAEIQKFKEEAQACKDHMLQYKSIAQVNEEAVKQMECAHETFKIEAEKMKKSLEAELLQLRERVAELENESILKSQEIASAASLKEEAIASSLADIRNLNEENAAKTAKIQEMEIQISYLKEDLERQQQKWRTAQANYERQVILQSETIQELTKTSQALASVQEEAAELRKLAEAYKTENEELKAKWEGGRVALEDFKNKADKAYSELNEQNKILHAQLEAFHIRLVEKDQKLAGVSSESNTTEMVGDAGIQSVVSYLRRTKEIAEVEISLLKKDNLRLQSQLESALKAVETAQTSLNAERQTSKALLLTEEEIKSLQLQVREINLLRESNIQLREENKHNFEECQKLREESRKSKSEIEQFEGMLKMRQMEVESCKMEIESLNVEKTHLESRVSELLERSKNIDYEDYNRVKDDVQRMLMELNEKDAEIAKVKMLISERQESISQLEQDLSNCRSEVKAREKKLNDIQQMEANLRADMEKQKKYISQFKRKLEIVSKEKDELGKENQALLRQLEDIKQVNTVGKRSTGDSTGEQAMEEKDTKIQILEKHLERLREELKREKDDSRIEKSRRLKIEKAIKDSYTKVEQEKSKILNDLEKHKGNLKQVSEELRQSKSNLSEQDALPHPLSVIGLDENASTYVLAAENFEKTVQSVLTDLGVQNVPSEVSLATDALVQTSTGLDVPLQTPDPAPLAPVTTNFPAKALEEREKKAHLSKAKVETRKAGRKLVRPRLGKPEGGPQGDMDMLASELPSNEIRRVTSGKSETEGESTTSTHQLARKRVASSTSELHEHSIIPGEISSELAAPVMKRAKGCDTLADEVGPSSSSLESLKNQPPLEEVSDICEFPHGSNEEAVDVEKEIEIVGEKTDRPKELSEGSTNHDEIHTDRKEMLDENLDRQIGAEVSDDGLKDQAEPDNWHLTSEIGSEREEGELAPEVTELEGGNIIESVEIGEEHNEPIATPDASPSRVDDDTLAVTAMEIGEINSPEIQNEEKNDESDMVDETSEILDKSTDCNQVDLESDQAVETTSVATENTPSTPPDINDSKQGSPTIAKRSSPVSSSTSTTINLQERAKERAMLRQAGVVSSLDRRPVRTLRGRGGRIERGGRGQRSGRGPPGESNRG</sequence>
<feature type="coiled-coil region" evidence="4">
    <location>
        <begin position="602"/>
        <end position="630"/>
    </location>
</feature>
<dbReference type="GeneID" id="103489776"/>